<proteinExistence type="predicted"/>
<evidence type="ECO:0000313" key="1">
    <source>
        <dbReference type="EMBL" id="KZK74335.1"/>
    </source>
</evidence>
<gene>
    <name evidence="1" type="ORF">A3K90_06525</name>
</gene>
<name>A0A165LRF9_PELLU</name>
<dbReference type="EMBL" id="LVWG01000029">
    <property type="protein sequence ID" value="KZK74335.1"/>
    <property type="molecule type" value="Genomic_DNA"/>
</dbReference>
<dbReference type="AlphaFoldDB" id="A0A165LRF9"/>
<evidence type="ECO:0000313" key="2">
    <source>
        <dbReference type="Proteomes" id="UP000076481"/>
    </source>
</evidence>
<dbReference type="Proteomes" id="UP000076481">
    <property type="component" value="Unassembled WGS sequence"/>
</dbReference>
<reference evidence="1 2" key="1">
    <citation type="submission" date="2016-03" db="EMBL/GenBank/DDBJ databases">
        <title>Speciation and ecological success in dimly lit waters: horizontal gene transfer in a green sulfur bacteria bloom unveiled by metagenomic assembly.</title>
        <authorList>
            <person name="Llorens-Mares T."/>
            <person name="Liu Z."/>
            <person name="Allen L.Z."/>
            <person name="Rusch D.B."/>
            <person name="Craig M.T."/>
            <person name="Dupont C.L."/>
            <person name="Bryant D.A."/>
            <person name="Casamayor E.O."/>
        </authorList>
    </citation>
    <scope>NUCLEOTIDE SEQUENCE [LARGE SCALE GENOMIC DNA]</scope>
    <source>
        <strain evidence="1">CIII</strain>
    </source>
</reference>
<accession>A0A165LRF9</accession>
<sequence>MLAGNAVYGRQTETCAAPLLFRREKRLKNPLQRLAVHARTAVSERKGRTVHGTDLVESLSRQPVGINFFGTYRKSASTRHRMLRIDGQVHHDLLDLAYVSLNHERSFSKCFFNGDILRQRTAKKGQKPPYDGVEVQHPEIKRLATTECKQLADQVAGTDPCAVDGPDILQTLIIRTELRVKNLGISENRRQKVI</sequence>
<comment type="caution">
    <text evidence="1">The sequence shown here is derived from an EMBL/GenBank/DDBJ whole genome shotgun (WGS) entry which is preliminary data.</text>
</comment>
<protein>
    <submittedName>
        <fullName evidence="1">Uncharacterized protein</fullName>
    </submittedName>
</protein>
<organism evidence="1 2">
    <name type="scientific">Pelodictyon luteolum</name>
    <dbReference type="NCBI Taxonomy" id="1100"/>
    <lineage>
        <taxon>Bacteria</taxon>
        <taxon>Pseudomonadati</taxon>
        <taxon>Chlorobiota</taxon>
        <taxon>Chlorobiia</taxon>
        <taxon>Chlorobiales</taxon>
        <taxon>Chlorobiaceae</taxon>
        <taxon>Chlorobium/Pelodictyon group</taxon>
        <taxon>Pelodictyon</taxon>
    </lineage>
</organism>